<evidence type="ECO:0000256" key="11">
    <source>
        <dbReference type="ARBA" id="ARBA00022982"/>
    </source>
</evidence>
<dbReference type="AlphaFoldDB" id="A0A8C7ABZ9"/>
<dbReference type="Pfam" id="PF15880">
    <property type="entry name" value="NDUFV3"/>
    <property type="match status" value="1"/>
</dbReference>
<evidence type="ECO:0000256" key="15">
    <source>
        <dbReference type="ARBA" id="ARBA00033273"/>
    </source>
</evidence>
<keyword evidence="13" id="KW-0472">Membrane</keyword>
<feature type="compositionally biased region" description="Basic residues" evidence="16">
    <location>
        <begin position="1"/>
        <end position="10"/>
    </location>
</feature>
<dbReference type="GO" id="GO:0042775">
    <property type="term" value="P:mitochondrial ATP synthesis coupled electron transport"/>
    <property type="evidence" value="ECO:0007669"/>
    <property type="project" value="TreeGrafter"/>
</dbReference>
<evidence type="ECO:0000256" key="2">
    <source>
        <dbReference type="ARBA" id="ARBA00004443"/>
    </source>
</evidence>
<evidence type="ECO:0000256" key="12">
    <source>
        <dbReference type="ARBA" id="ARBA00023128"/>
    </source>
</evidence>
<dbReference type="Ensembl" id="ENSNVIT00000005910.1">
    <property type="protein sequence ID" value="ENSNVIP00000005011.1"/>
    <property type="gene ID" value="ENSNVIG00000004041.1"/>
</dbReference>
<keyword evidence="8" id="KW-0679">Respiratory chain</keyword>
<comment type="subunit">
    <text evidence="4">Complex I is composed of 45 different subunits. This is a component of the flavoprotein-sulfur (FP) fragment of the enzyme.</text>
</comment>
<keyword evidence="18" id="KW-1185">Reference proteome</keyword>
<evidence type="ECO:0000256" key="10">
    <source>
        <dbReference type="ARBA" id="ARBA00022946"/>
    </source>
</evidence>
<keyword evidence="10" id="KW-0809">Transit peptide</keyword>
<protein>
    <recommendedName>
        <fullName evidence="5">NADH dehydrogenase [ubiquinone] flavoprotein 3, mitochondrial</fullName>
    </recommendedName>
    <alternativeName>
        <fullName evidence="15">Complex I-9kD</fullName>
    </alternativeName>
    <alternativeName>
        <fullName evidence="14">NADH-ubiquinone oxidoreductase 9 kDa subunit</fullName>
    </alternativeName>
</protein>
<dbReference type="Proteomes" id="UP000694425">
    <property type="component" value="Unplaced"/>
</dbReference>
<comment type="function">
    <text evidence="1">Accessory subunit of the mitochondrial membrane respiratory chain NADH dehydrogenase (Complex I), that is believed not to be involved in catalysis. Complex I functions in the transfer of electrons from NADH to the respiratory chain. The immediate electron acceptor for the enzyme is believed to be ubiquinone. May be the terminally assembled subunit of Complex I.</text>
</comment>
<dbReference type="PANTHER" id="PTHR17117">
    <property type="entry name" value="NADH-UBIQUINONE OXIDOREDUCTASE"/>
    <property type="match status" value="1"/>
</dbReference>
<reference evidence="17" key="2">
    <citation type="submission" date="2025-09" db="UniProtKB">
        <authorList>
            <consortium name="Ensembl"/>
        </authorList>
    </citation>
    <scope>IDENTIFICATION</scope>
</reference>
<dbReference type="GeneTree" id="ENSGT00390000012196"/>
<evidence type="ECO:0000256" key="16">
    <source>
        <dbReference type="SAM" id="MobiDB-lite"/>
    </source>
</evidence>
<evidence type="ECO:0000313" key="17">
    <source>
        <dbReference type="Ensembl" id="ENSNVIP00000005011.1"/>
    </source>
</evidence>
<keyword evidence="6" id="KW-0813">Transport</keyword>
<reference evidence="17" key="1">
    <citation type="submission" date="2025-08" db="UniProtKB">
        <authorList>
            <consortium name="Ensembl"/>
        </authorList>
    </citation>
    <scope>IDENTIFICATION</scope>
</reference>
<evidence type="ECO:0000256" key="14">
    <source>
        <dbReference type="ARBA" id="ARBA00031541"/>
    </source>
</evidence>
<keyword evidence="9" id="KW-0999">Mitochondrion inner membrane</keyword>
<comment type="subcellular location">
    <subcellularLocation>
        <location evidence="2">Mitochondrion inner membrane</location>
        <topology evidence="2">Peripheral membrane protein</topology>
        <orientation evidence="2">Matrix side</orientation>
    </subcellularLocation>
</comment>
<keyword evidence="11" id="KW-0249">Electron transport</keyword>
<evidence type="ECO:0000256" key="9">
    <source>
        <dbReference type="ARBA" id="ARBA00022792"/>
    </source>
</evidence>
<name>A0A8C7ABZ9_NEOVI</name>
<evidence type="ECO:0000256" key="3">
    <source>
        <dbReference type="ARBA" id="ARBA00009783"/>
    </source>
</evidence>
<comment type="similarity">
    <text evidence="3">Belongs to the complex I NDUFV3 subunit family.</text>
</comment>
<keyword evidence="12" id="KW-0496">Mitochondrion</keyword>
<dbReference type="GO" id="GO:0045271">
    <property type="term" value="C:respiratory chain complex I"/>
    <property type="evidence" value="ECO:0007669"/>
    <property type="project" value="InterPro"/>
</dbReference>
<keyword evidence="7" id="KW-0597">Phosphoprotein</keyword>
<evidence type="ECO:0000256" key="8">
    <source>
        <dbReference type="ARBA" id="ARBA00022660"/>
    </source>
</evidence>
<evidence type="ECO:0000256" key="1">
    <source>
        <dbReference type="ARBA" id="ARBA00002253"/>
    </source>
</evidence>
<evidence type="ECO:0000256" key="13">
    <source>
        <dbReference type="ARBA" id="ARBA00023136"/>
    </source>
</evidence>
<evidence type="ECO:0000256" key="5">
    <source>
        <dbReference type="ARBA" id="ARBA00021981"/>
    </source>
</evidence>
<proteinExistence type="inferred from homology"/>
<evidence type="ECO:0000256" key="6">
    <source>
        <dbReference type="ARBA" id="ARBA00022448"/>
    </source>
</evidence>
<feature type="region of interest" description="Disordered" evidence="16">
    <location>
        <begin position="1"/>
        <end position="64"/>
    </location>
</feature>
<evidence type="ECO:0000256" key="7">
    <source>
        <dbReference type="ARBA" id="ARBA00022553"/>
    </source>
</evidence>
<evidence type="ECO:0000256" key="4">
    <source>
        <dbReference type="ARBA" id="ARBA00011256"/>
    </source>
</evidence>
<dbReference type="InterPro" id="IPR026193">
    <property type="entry name" value="NDUFV3"/>
</dbReference>
<organism evidence="17 18">
    <name type="scientific">Neovison vison</name>
    <name type="common">American mink</name>
    <name type="synonym">Mustela vison</name>
    <dbReference type="NCBI Taxonomy" id="452646"/>
    <lineage>
        <taxon>Eukaryota</taxon>
        <taxon>Metazoa</taxon>
        <taxon>Chordata</taxon>
        <taxon>Craniata</taxon>
        <taxon>Vertebrata</taxon>
        <taxon>Euteleostomi</taxon>
        <taxon>Mammalia</taxon>
        <taxon>Eutheria</taxon>
        <taxon>Laurasiatheria</taxon>
        <taxon>Carnivora</taxon>
        <taxon>Caniformia</taxon>
        <taxon>Musteloidea</taxon>
        <taxon>Mustelidae</taxon>
        <taxon>Mustelinae</taxon>
        <taxon>Neogale</taxon>
    </lineage>
</organism>
<evidence type="ECO:0000313" key="18">
    <source>
        <dbReference type="Proteomes" id="UP000694425"/>
    </source>
</evidence>
<dbReference type="PANTHER" id="PTHR17117:SF1">
    <property type="entry name" value="NADH DEHYDROGENASE [UBIQUINONE] FLAVOPROTEIN 3, MITOCHONDRIAL"/>
    <property type="match status" value="1"/>
</dbReference>
<sequence length="105" mass="11913">MIFKHTKRSLPPRDHHGGRTSAAVRRVWGSEESGKKEKGLPPNSKKESPPKNPSQDAGPTKLFDNTMYKNLQHHDYTLYTFLDLSLDLSKFSMPQSSSARESPHH</sequence>
<dbReference type="GO" id="GO:0005743">
    <property type="term" value="C:mitochondrial inner membrane"/>
    <property type="evidence" value="ECO:0007669"/>
    <property type="project" value="UniProtKB-SubCell"/>
</dbReference>
<accession>A0A8C7ABZ9</accession>
<feature type="compositionally biased region" description="Basic and acidic residues" evidence="16">
    <location>
        <begin position="28"/>
        <end position="49"/>
    </location>
</feature>